<dbReference type="HOGENOM" id="CLU_019613_2_1_1"/>
<evidence type="ECO:0000313" key="2">
    <source>
        <dbReference type="Proteomes" id="UP000030669"/>
    </source>
</evidence>
<dbReference type="Proteomes" id="UP000030669">
    <property type="component" value="Unassembled WGS sequence"/>
</dbReference>
<dbReference type="Gene3D" id="2.60.120.620">
    <property type="entry name" value="q2cbj1_9rhob like domain"/>
    <property type="match status" value="1"/>
</dbReference>
<accession>S7RZ89</accession>
<organism evidence="1 2">
    <name type="scientific">Gloeophyllum trabeum (strain ATCC 11539 / FP-39264 / Madison 617)</name>
    <name type="common">Brown rot fungus</name>
    <dbReference type="NCBI Taxonomy" id="670483"/>
    <lineage>
        <taxon>Eukaryota</taxon>
        <taxon>Fungi</taxon>
        <taxon>Dikarya</taxon>
        <taxon>Basidiomycota</taxon>
        <taxon>Agaricomycotina</taxon>
        <taxon>Agaricomycetes</taxon>
        <taxon>Gloeophyllales</taxon>
        <taxon>Gloeophyllaceae</taxon>
        <taxon>Gloeophyllum</taxon>
    </lineage>
</organism>
<proteinExistence type="predicted"/>
<sequence length="428" mass="48451">MSSWTSHPTAAGYAPVASDHFQLFYRSNGEDARCIDLSTATEDKVKQLADVCSPATFGRNDEDVLDESYRRAWKLDRSNFATNFSPLDHEVIVNALRSELLEGYDEKKPVRAELYKLNIYGPGSFFKAHKDTPRAENMFGSLVVVSQEWTFDSGAILASHTEPRLAYAAFYGDVEHEVAPVESGYRVTLTYNLYFASLEDAAEPALSASKTLHETKFREVLQRLLDDPTFLPEGGSIGFGLRYQYPVEKRKEQNPLLPYKSLSVAQQCLKGSDAVIMAVARELTLAASLRVLYQPDEREHAFRSWPEPLVMKGNFEQLWSWSPCDDPLPYLLLATDKKGARIVQSRYSEEDDGSKDFDHFSYDRFRREKIYWVTDWSEYNKFADPYLAYGNQSSLGFAYGNLCLLVRIGPHGERSNVSVSHSKGKAGQ</sequence>
<dbReference type="OMA" id="AYGNEPY"/>
<dbReference type="KEGG" id="gtr:GLOTRDRAFT_127201"/>
<dbReference type="AlphaFoldDB" id="S7RZ89"/>
<evidence type="ECO:0000313" key="1">
    <source>
        <dbReference type="EMBL" id="EPQ58759.1"/>
    </source>
</evidence>
<evidence type="ECO:0008006" key="3">
    <source>
        <dbReference type="Google" id="ProtNLM"/>
    </source>
</evidence>
<name>S7RZ89_GLOTA</name>
<dbReference type="eggNOG" id="ENOG502S0B1">
    <property type="taxonomic scope" value="Eukaryota"/>
</dbReference>
<dbReference type="EMBL" id="KB469298">
    <property type="protein sequence ID" value="EPQ58759.1"/>
    <property type="molecule type" value="Genomic_DNA"/>
</dbReference>
<dbReference type="PANTHER" id="PTHR33099:SF14">
    <property type="entry name" value="PROLYL 4-HYDROXYLASE ALPHA SUBUNIT FE(2+) 2OG DIOXYGENASE DOMAIN-CONTAINING PROTEIN"/>
    <property type="match status" value="1"/>
</dbReference>
<keyword evidence="2" id="KW-1185">Reference proteome</keyword>
<dbReference type="OrthoDB" id="27483at2759"/>
<gene>
    <name evidence="1" type="ORF">GLOTRDRAFT_127201</name>
</gene>
<dbReference type="GeneID" id="19301503"/>
<reference evidence="1 2" key="1">
    <citation type="journal article" date="2012" name="Science">
        <title>The Paleozoic origin of enzymatic lignin decomposition reconstructed from 31 fungal genomes.</title>
        <authorList>
            <person name="Floudas D."/>
            <person name="Binder M."/>
            <person name="Riley R."/>
            <person name="Barry K."/>
            <person name="Blanchette R.A."/>
            <person name="Henrissat B."/>
            <person name="Martinez A.T."/>
            <person name="Otillar R."/>
            <person name="Spatafora J.W."/>
            <person name="Yadav J.S."/>
            <person name="Aerts A."/>
            <person name="Benoit I."/>
            <person name="Boyd A."/>
            <person name="Carlson A."/>
            <person name="Copeland A."/>
            <person name="Coutinho P.M."/>
            <person name="de Vries R.P."/>
            <person name="Ferreira P."/>
            <person name="Findley K."/>
            <person name="Foster B."/>
            <person name="Gaskell J."/>
            <person name="Glotzer D."/>
            <person name="Gorecki P."/>
            <person name="Heitman J."/>
            <person name="Hesse C."/>
            <person name="Hori C."/>
            <person name="Igarashi K."/>
            <person name="Jurgens J.A."/>
            <person name="Kallen N."/>
            <person name="Kersten P."/>
            <person name="Kohler A."/>
            <person name="Kuees U."/>
            <person name="Kumar T.K.A."/>
            <person name="Kuo A."/>
            <person name="LaButti K."/>
            <person name="Larrondo L.F."/>
            <person name="Lindquist E."/>
            <person name="Ling A."/>
            <person name="Lombard V."/>
            <person name="Lucas S."/>
            <person name="Lundell T."/>
            <person name="Martin R."/>
            <person name="McLaughlin D.J."/>
            <person name="Morgenstern I."/>
            <person name="Morin E."/>
            <person name="Murat C."/>
            <person name="Nagy L.G."/>
            <person name="Nolan M."/>
            <person name="Ohm R.A."/>
            <person name="Patyshakuliyeva A."/>
            <person name="Rokas A."/>
            <person name="Ruiz-Duenas F.J."/>
            <person name="Sabat G."/>
            <person name="Salamov A."/>
            <person name="Samejima M."/>
            <person name="Schmutz J."/>
            <person name="Slot J.C."/>
            <person name="St John F."/>
            <person name="Stenlid J."/>
            <person name="Sun H."/>
            <person name="Sun S."/>
            <person name="Syed K."/>
            <person name="Tsang A."/>
            <person name="Wiebenga A."/>
            <person name="Young D."/>
            <person name="Pisabarro A."/>
            <person name="Eastwood D.C."/>
            <person name="Martin F."/>
            <person name="Cullen D."/>
            <person name="Grigoriev I.V."/>
            <person name="Hibbett D.S."/>
        </authorList>
    </citation>
    <scope>NUCLEOTIDE SEQUENCE [LARGE SCALE GENOMIC DNA]</scope>
    <source>
        <strain evidence="1 2">ATCC 11539</strain>
    </source>
</reference>
<protein>
    <recommendedName>
        <fullName evidence="3">Fe2OG dioxygenase domain-containing protein</fullName>
    </recommendedName>
</protein>
<dbReference type="PANTHER" id="PTHR33099">
    <property type="entry name" value="FE2OG DIOXYGENASE DOMAIN-CONTAINING PROTEIN"/>
    <property type="match status" value="1"/>
</dbReference>
<dbReference type="RefSeq" id="XP_007863841.1">
    <property type="nucleotide sequence ID" value="XM_007865650.1"/>
</dbReference>